<dbReference type="PANTHER" id="PTHR23099:SF0">
    <property type="entry name" value="GERM CELL NUCLEAR ACIDIC PROTEIN"/>
    <property type="match status" value="1"/>
</dbReference>
<dbReference type="Proteomes" id="UP000053424">
    <property type="component" value="Unassembled WGS sequence"/>
</dbReference>
<proteinExistence type="predicted"/>
<reference evidence="4" key="2">
    <citation type="submission" date="2015-01" db="EMBL/GenBank/DDBJ databases">
        <title>Evolutionary Origins and Diversification of the Mycorrhizal Mutualists.</title>
        <authorList>
            <consortium name="DOE Joint Genome Institute"/>
            <consortium name="Mycorrhizal Genomics Consortium"/>
            <person name="Kohler A."/>
            <person name="Kuo A."/>
            <person name="Nagy L.G."/>
            <person name="Floudas D."/>
            <person name="Copeland A."/>
            <person name="Barry K.W."/>
            <person name="Cichocki N."/>
            <person name="Veneault-Fourrey C."/>
            <person name="LaButti K."/>
            <person name="Lindquist E.A."/>
            <person name="Lipzen A."/>
            <person name="Lundell T."/>
            <person name="Morin E."/>
            <person name="Murat C."/>
            <person name="Riley R."/>
            <person name="Ohm R."/>
            <person name="Sun H."/>
            <person name="Tunlid A."/>
            <person name="Henrissat B."/>
            <person name="Grigoriev I.V."/>
            <person name="Hibbett D.S."/>
            <person name="Martin F."/>
        </authorList>
    </citation>
    <scope>NUCLEOTIDE SEQUENCE [LARGE SCALE GENOMIC DNA]</scope>
    <source>
        <strain evidence="4">h7</strain>
    </source>
</reference>
<feature type="compositionally biased region" description="Polar residues" evidence="1">
    <location>
        <begin position="34"/>
        <end position="48"/>
    </location>
</feature>
<dbReference type="Pfam" id="PF10263">
    <property type="entry name" value="SprT-like"/>
    <property type="match status" value="1"/>
</dbReference>
<feature type="region of interest" description="Disordered" evidence="1">
    <location>
        <begin position="264"/>
        <end position="287"/>
    </location>
</feature>
<protein>
    <recommendedName>
        <fullName evidence="2">SprT-like domain-containing protein</fullName>
    </recommendedName>
</protein>
<evidence type="ECO:0000313" key="3">
    <source>
        <dbReference type="EMBL" id="KIM47954.1"/>
    </source>
</evidence>
<name>A0A0C3CV02_HEBCY</name>
<evidence type="ECO:0000259" key="2">
    <source>
        <dbReference type="SMART" id="SM00731"/>
    </source>
</evidence>
<sequence>MAHLSESDEPPSARTPLRIRKKAVHKPPNKILDTPNNTVNEQPLASKTRQVRVPSPGSLDTPSTPLAQRPSVEKTPRTNTKKSRLQAELQRRQKYAQQIFTELNNSVFEKGLPENTKLDWSKRLRTTAGKAKYHRSRDGVTTTEIELAEKILDCDERIRNTLSHEMCHLATWVIDGKVTEHHGKLFKAWASRVMKIHPDIDVSIKHNYEISYPFEWECELCSKVYGRFSKSIQPDECVCGACKTGKLIPLFPTKRPATTNKLSRMAAARPQGKHNYSPRTGDMLTRY</sequence>
<dbReference type="GO" id="GO:0006950">
    <property type="term" value="P:response to stress"/>
    <property type="evidence" value="ECO:0007669"/>
    <property type="project" value="UniProtKB-ARBA"/>
</dbReference>
<accession>A0A0C3CV02</accession>
<keyword evidence="4" id="KW-1185">Reference proteome</keyword>
<feature type="region of interest" description="Disordered" evidence="1">
    <location>
        <begin position="1"/>
        <end position="90"/>
    </location>
</feature>
<dbReference type="OrthoDB" id="20772at2759"/>
<dbReference type="HOGENOM" id="CLU_033926_0_0_1"/>
<gene>
    <name evidence="3" type="ORF">M413DRAFT_61836</name>
</gene>
<feature type="compositionally biased region" description="Basic residues" evidence="1">
    <location>
        <begin position="17"/>
        <end position="28"/>
    </location>
</feature>
<reference evidence="3 4" key="1">
    <citation type="submission" date="2014-04" db="EMBL/GenBank/DDBJ databases">
        <authorList>
            <consortium name="DOE Joint Genome Institute"/>
            <person name="Kuo A."/>
            <person name="Gay G."/>
            <person name="Dore J."/>
            <person name="Kohler A."/>
            <person name="Nagy L.G."/>
            <person name="Floudas D."/>
            <person name="Copeland A."/>
            <person name="Barry K.W."/>
            <person name="Cichocki N."/>
            <person name="Veneault-Fourrey C."/>
            <person name="LaButti K."/>
            <person name="Lindquist E.A."/>
            <person name="Lipzen A."/>
            <person name="Lundell T."/>
            <person name="Morin E."/>
            <person name="Murat C."/>
            <person name="Sun H."/>
            <person name="Tunlid A."/>
            <person name="Henrissat B."/>
            <person name="Grigoriev I.V."/>
            <person name="Hibbett D.S."/>
            <person name="Martin F."/>
            <person name="Nordberg H.P."/>
            <person name="Cantor M.N."/>
            <person name="Hua S.X."/>
        </authorList>
    </citation>
    <scope>NUCLEOTIDE SEQUENCE [LARGE SCALE GENOMIC DNA]</scope>
    <source>
        <strain evidence="4">h7</strain>
    </source>
</reference>
<evidence type="ECO:0000313" key="4">
    <source>
        <dbReference type="Proteomes" id="UP000053424"/>
    </source>
</evidence>
<dbReference type="AlphaFoldDB" id="A0A0C3CV02"/>
<dbReference type="PANTHER" id="PTHR23099">
    <property type="entry name" value="TRANSCRIPTIONAL REGULATOR"/>
    <property type="match status" value="1"/>
</dbReference>
<dbReference type="SMART" id="SM00731">
    <property type="entry name" value="SprT"/>
    <property type="match status" value="1"/>
</dbReference>
<dbReference type="STRING" id="686832.A0A0C3CV02"/>
<evidence type="ECO:0000256" key="1">
    <source>
        <dbReference type="SAM" id="MobiDB-lite"/>
    </source>
</evidence>
<organism evidence="3 4">
    <name type="scientific">Hebeloma cylindrosporum</name>
    <dbReference type="NCBI Taxonomy" id="76867"/>
    <lineage>
        <taxon>Eukaryota</taxon>
        <taxon>Fungi</taxon>
        <taxon>Dikarya</taxon>
        <taxon>Basidiomycota</taxon>
        <taxon>Agaricomycotina</taxon>
        <taxon>Agaricomycetes</taxon>
        <taxon>Agaricomycetidae</taxon>
        <taxon>Agaricales</taxon>
        <taxon>Agaricineae</taxon>
        <taxon>Hymenogastraceae</taxon>
        <taxon>Hebeloma</taxon>
    </lineage>
</organism>
<dbReference type="GO" id="GO:0005634">
    <property type="term" value="C:nucleus"/>
    <property type="evidence" value="ECO:0007669"/>
    <property type="project" value="TreeGrafter"/>
</dbReference>
<dbReference type="EMBL" id="KN831769">
    <property type="protein sequence ID" value="KIM47954.1"/>
    <property type="molecule type" value="Genomic_DNA"/>
</dbReference>
<feature type="domain" description="SprT-like" evidence="2">
    <location>
        <begin position="93"/>
        <end position="250"/>
    </location>
</feature>
<dbReference type="InterPro" id="IPR006640">
    <property type="entry name" value="SprT-like_domain"/>
</dbReference>